<gene>
    <name evidence="7" type="ORF">EI77_04686</name>
</gene>
<dbReference type="GO" id="GO:0030288">
    <property type="term" value="C:outer membrane-bounded periplasmic space"/>
    <property type="evidence" value="ECO:0007669"/>
    <property type="project" value="TreeGrafter"/>
</dbReference>
<keyword evidence="3" id="KW-0378">Hydrolase</keyword>
<evidence type="ECO:0000313" key="8">
    <source>
        <dbReference type="Proteomes" id="UP000295662"/>
    </source>
</evidence>
<evidence type="ECO:0000256" key="4">
    <source>
        <dbReference type="SAM" id="MobiDB-lite"/>
    </source>
</evidence>
<dbReference type="Pfam" id="PF01520">
    <property type="entry name" value="Amidase_3"/>
    <property type="match status" value="1"/>
</dbReference>
<evidence type="ECO:0000313" key="7">
    <source>
        <dbReference type="EMBL" id="TDU62520.1"/>
    </source>
</evidence>
<keyword evidence="8" id="KW-1185">Reference proteome</keyword>
<sequence>MSIIVNDNKYFKNIEQFLKKAESISLRRWKKVRFGLRSLASYTALATSLASLAWLSNQLEAVPAVRLEPWDLDAAPLVVLDAGHGGHDGGAVAGGTIEKNLALTLTLRLRDQLLSQGMRVKMTRDKDVFLPLEERASIASQAEAAAFVSLHLNTSASPDVSGIETYYTKRKTLSAQRAMQAKWSLATGSVQDERGQWLAKSLQKHVCQATQAVDRGIKERSYAVVSQSLVPAVLIECGFLTNAPEMEKLKKRTYQEQLTRGIAAGITQFVKAHQGRPHYGIQAEAGPPTAPVEEAESASPQ</sequence>
<dbReference type="SMART" id="SM00646">
    <property type="entry name" value="Ami_3"/>
    <property type="match status" value="1"/>
</dbReference>
<organism evidence="7 8">
    <name type="scientific">Prosthecobacter fusiformis</name>
    <dbReference type="NCBI Taxonomy" id="48464"/>
    <lineage>
        <taxon>Bacteria</taxon>
        <taxon>Pseudomonadati</taxon>
        <taxon>Verrucomicrobiota</taxon>
        <taxon>Verrucomicrobiia</taxon>
        <taxon>Verrucomicrobiales</taxon>
        <taxon>Verrucomicrobiaceae</taxon>
        <taxon>Prosthecobacter</taxon>
    </lineage>
</organism>
<evidence type="ECO:0000256" key="5">
    <source>
        <dbReference type="SAM" id="Phobius"/>
    </source>
</evidence>
<reference evidence="7 8" key="1">
    <citation type="submission" date="2019-03" db="EMBL/GenBank/DDBJ databases">
        <title>Genomic Encyclopedia of Archaeal and Bacterial Type Strains, Phase II (KMG-II): from individual species to whole genera.</title>
        <authorList>
            <person name="Goeker M."/>
        </authorList>
    </citation>
    <scope>NUCLEOTIDE SEQUENCE [LARGE SCALE GENOMIC DNA]</scope>
    <source>
        <strain evidence="7 8">ATCC 25309</strain>
    </source>
</reference>
<feature type="region of interest" description="Disordered" evidence="4">
    <location>
        <begin position="279"/>
        <end position="301"/>
    </location>
</feature>
<name>A0A4R7RJA3_9BACT</name>
<proteinExistence type="predicted"/>
<dbReference type="GO" id="GO:0008745">
    <property type="term" value="F:N-acetylmuramoyl-L-alanine amidase activity"/>
    <property type="evidence" value="ECO:0007669"/>
    <property type="project" value="UniProtKB-EC"/>
</dbReference>
<feature type="transmembrane region" description="Helical" evidence="5">
    <location>
        <begin position="34"/>
        <end position="55"/>
    </location>
</feature>
<dbReference type="AlphaFoldDB" id="A0A4R7RJA3"/>
<dbReference type="GO" id="GO:0009253">
    <property type="term" value="P:peptidoglycan catabolic process"/>
    <property type="evidence" value="ECO:0007669"/>
    <property type="project" value="InterPro"/>
</dbReference>
<dbReference type="EC" id="3.5.1.28" evidence="2"/>
<dbReference type="Gene3D" id="3.40.630.40">
    <property type="entry name" value="Zn-dependent exopeptidases"/>
    <property type="match status" value="1"/>
</dbReference>
<dbReference type="InterPro" id="IPR002508">
    <property type="entry name" value="MurNAc-LAA_cat"/>
</dbReference>
<evidence type="ECO:0000259" key="6">
    <source>
        <dbReference type="SMART" id="SM00646"/>
    </source>
</evidence>
<dbReference type="PANTHER" id="PTHR30404">
    <property type="entry name" value="N-ACETYLMURAMOYL-L-ALANINE AMIDASE"/>
    <property type="match status" value="1"/>
</dbReference>
<keyword evidence="5" id="KW-0812">Transmembrane</keyword>
<evidence type="ECO:0000256" key="1">
    <source>
        <dbReference type="ARBA" id="ARBA00001561"/>
    </source>
</evidence>
<comment type="caution">
    <text evidence="7">The sequence shown here is derived from an EMBL/GenBank/DDBJ whole genome shotgun (WGS) entry which is preliminary data.</text>
</comment>
<keyword evidence="5" id="KW-0472">Membrane</keyword>
<dbReference type="EMBL" id="SOCA01000020">
    <property type="protein sequence ID" value="TDU62520.1"/>
    <property type="molecule type" value="Genomic_DNA"/>
</dbReference>
<keyword evidence="5" id="KW-1133">Transmembrane helix</keyword>
<evidence type="ECO:0000256" key="2">
    <source>
        <dbReference type="ARBA" id="ARBA00011901"/>
    </source>
</evidence>
<feature type="domain" description="MurNAc-LAA" evidence="6">
    <location>
        <begin position="136"/>
        <end position="267"/>
    </location>
</feature>
<dbReference type="InterPro" id="IPR050695">
    <property type="entry name" value="N-acetylmuramoyl_amidase_3"/>
</dbReference>
<comment type="catalytic activity">
    <reaction evidence="1">
        <text>Hydrolyzes the link between N-acetylmuramoyl residues and L-amino acid residues in certain cell-wall glycopeptides.</text>
        <dbReference type="EC" id="3.5.1.28"/>
    </reaction>
</comment>
<protein>
    <recommendedName>
        <fullName evidence="2">N-acetylmuramoyl-L-alanine amidase</fullName>
        <ecNumber evidence="2">3.5.1.28</ecNumber>
    </recommendedName>
</protein>
<dbReference type="Proteomes" id="UP000295662">
    <property type="component" value="Unassembled WGS sequence"/>
</dbReference>
<dbReference type="CDD" id="cd02696">
    <property type="entry name" value="MurNAc-LAA"/>
    <property type="match status" value="1"/>
</dbReference>
<dbReference type="PANTHER" id="PTHR30404:SF0">
    <property type="entry name" value="N-ACETYLMURAMOYL-L-ALANINE AMIDASE AMIC"/>
    <property type="match status" value="1"/>
</dbReference>
<dbReference type="SUPFAM" id="SSF53187">
    <property type="entry name" value="Zn-dependent exopeptidases"/>
    <property type="match status" value="1"/>
</dbReference>
<evidence type="ECO:0000256" key="3">
    <source>
        <dbReference type="ARBA" id="ARBA00022801"/>
    </source>
</evidence>
<accession>A0A4R7RJA3</accession>